<dbReference type="GO" id="GO:0016887">
    <property type="term" value="F:ATP hydrolysis activity"/>
    <property type="evidence" value="ECO:0007669"/>
    <property type="project" value="InterPro"/>
</dbReference>
<dbReference type="PROSITE" id="PS00211">
    <property type="entry name" value="ABC_TRANSPORTER_1"/>
    <property type="match status" value="1"/>
</dbReference>
<evidence type="ECO:0000259" key="5">
    <source>
        <dbReference type="PROSITE" id="PS50893"/>
    </source>
</evidence>
<evidence type="ECO:0000256" key="3">
    <source>
        <dbReference type="ARBA" id="ARBA00022840"/>
    </source>
</evidence>
<dbReference type="InterPro" id="IPR017911">
    <property type="entry name" value="MacB-like_ATP-bd"/>
</dbReference>
<evidence type="ECO:0000313" key="6">
    <source>
        <dbReference type="EMBL" id="CAA6819031.1"/>
    </source>
</evidence>
<sequence>MSNTIIEIKNLTKRYQRGSEEIHALDTINLTIERGDFISITGASGSGKTTLMNIIGCIDNPTKGAINIENTNVSKMPQKELTKIRRDTLGFVFQQFYLIPTLTASENVQLPGLFADNVQREQRAKELLELVGLGERVDHLPSQMSGGEMQRVAIARALINSPKILLADEPTGNLDSKNAEIIFDTFRKLNKNGLTIVVVTHSTELAQTAQKMIFMKDGKVDDKTHES</sequence>
<accession>A0A6S6T6R3</accession>
<dbReference type="InterPro" id="IPR003439">
    <property type="entry name" value="ABC_transporter-like_ATP-bd"/>
</dbReference>
<dbReference type="PANTHER" id="PTHR24220">
    <property type="entry name" value="IMPORT ATP-BINDING PROTEIN"/>
    <property type="match status" value="1"/>
</dbReference>
<dbReference type="SMART" id="SM00382">
    <property type="entry name" value="AAA"/>
    <property type="match status" value="1"/>
</dbReference>
<dbReference type="GO" id="GO:0098796">
    <property type="term" value="C:membrane protein complex"/>
    <property type="evidence" value="ECO:0007669"/>
    <property type="project" value="UniProtKB-ARBA"/>
</dbReference>
<dbReference type="PROSITE" id="PS50893">
    <property type="entry name" value="ABC_TRANSPORTER_2"/>
    <property type="match status" value="1"/>
</dbReference>
<comment type="similarity">
    <text evidence="4">Belongs to the ABC transporter superfamily. Macrolide exporter (TC 3.A.1.122) family.</text>
</comment>
<keyword evidence="1" id="KW-0813">Transport</keyword>
<dbReference type="InterPro" id="IPR015854">
    <property type="entry name" value="ABC_transpr_LolD-like"/>
</dbReference>
<dbReference type="GO" id="GO:0005886">
    <property type="term" value="C:plasma membrane"/>
    <property type="evidence" value="ECO:0007669"/>
    <property type="project" value="TreeGrafter"/>
</dbReference>
<dbReference type="Pfam" id="PF00005">
    <property type="entry name" value="ABC_tran"/>
    <property type="match status" value="1"/>
</dbReference>
<dbReference type="GO" id="GO:0005524">
    <property type="term" value="F:ATP binding"/>
    <property type="evidence" value="ECO:0007669"/>
    <property type="project" value="UniProtKB-KW"/>
</dbReference>
<protein>
    <submittedName>
        <fullName evidence="6">Cell division transporter, ATP-binding protein FtsE</fullName>
    </submittedName>
</protein>
<dbReference type="CDD" id="cd03255">
    <property type="entry name" value="ABC_MJ0796_LolCDE_FtsE"/>
    <property type="match status" value="1"/>
</dbReference>
<dbReference type="GO" id="GO:0051301">
    <property type="term" value="P:cell division"/>
    <property type="evidence" value="ECO:0007669"/>
    <property type="project" value="UniProtKB-KW"/>
</dbReference>
<organism evidence="6">
    <name type="scientific">uncultured Sulfurovum sp</name>
    <dbReference type="NCBI Taxonomy" id="269237"/>
    <lineage>
        <taxon>Bacteria</taxon>
        <taxon>Pseudomonadati</taxon>
        <taxon>Campylobacterota</taxon>
        <taxon>Epsilonproteobacteria</taxon>
        <taxon>Campylobacterales</taxon>
        <taxon>Sulfurovaceae</taxon>
        <taxon>Sulfurovum</taxon>
        <taxon>environmental samples</taxon>
    </lineage>
</organism>
<dbReference type="GO" id="GO:0022857">
    <property type="term" value="F:transmembrane transporter activity"/>
    <property type="evidence" value="ECO:0007669"/>
    <property type="project" value="UniProtKB-ARBA"/>
</dbReference>
<gene>
    <name evidence="6" type="ORF">HELGO_WM4979</name>
</gene>
<evidence type="ECO:0000256" key="4">
    <source>
        <dbReference type="ARBA" id="ARBA00038388"/>
    </source>
</evidence>
<keyword evidence="6" id="KW-0131">Cell cycle</keyword>
<dbReference type="Gene3D" id="3.40.50.300">
    <property type="entry name" value="P-loop containing nucleotide triphosphate hydrolases"/>
    <property type="match status" value="1"/>
</dbReference>
<dbReference type="FunFam" id="3.40.50.300:FF:000032">
    <property type="entry name" value="Export ABC transporter ATP-binding protein"/>
    <property type="match status" value="1"/>
</dbReference>
<dbReference type="EMBL" id="CACVAU010000055">
    <property type="protein sequence ID" value="CAA6819031.1"/>
    <property type="molecule type" value="Genomic_DNA"/>
</dbReference>
<dbReference type="InterPro" id="IPR003593">
    <property type="entry name" value="AAA+_ATPase"/>
</dbReference>
<dbReference type="AlphaFoldDB" id="A0A6S6T6R3"/>
<proteinExistence type="inferred from homology"/>
<keyword evidence="3 6" id="KW-0067">ATP-binding</keyword>
<dbReference type="PANTHER" id="PTHR24220:SF86">
    <property type="entry name" value="ABC TRANSPORTER ABCH.1"/>
    <property type="match status" value="1"/>
</dbReference>
<keyword evidence="6" id="KW-0132">Cell division</keyword>
<evidence type="ECO:0000256" key="2">
    <source>
        <dbReference type="ARBA" id="ARBA00022741"/>
    </source>
</evidence>
<dbReference type="SUPFAM" id="SSF52540">
    <property type="entry name" value="P-loop containing nucleoside triphosphate hydrolases"/>
    <property type="match status" value="1"/>
</dbReference>
<reference evidence="6" key="1">
    <citation type="submission" date="2020-01" db="EMBL/GenBank/DDBJ databases">
        <authorList>
            <person name="Meier V. D."/>
            <person name="Meier V D."/>
        </authorList>
    </citation>
    <scope>NUCLEOTIDE SEQUENCE</scope>
    <source>
        <strain evidence="6">HLG_WM_MAG_05</strain>
    </source>
</reference>
<dbReference type="InterPro" id="IPR027417">
    <property type="entry name" value="P-loop_NTPase"/>
</dbReference>
<name>A0A6S6T6R3_9BACT</name>
<feature type="domain" description="ABC transporter" evidence="5">
    <location>
        <begin position="6"/>
        <end position="227"/>
    </location>
</feature>
<evidence type="ECO:0000256" key="1">
    <source>
        <dbReference type="ARBA" id="ARBA00022448"/>
    </source>
</evidence>
<keyword evidence="2" id="KW-0547">Nucleotide-binding</keyword>
<dbReference type="InterPro" id="IPR017871">
    <property type="entry name" value="ABC_transporter-like_CS"/>
</dbReference>